<dbReference type="NCBIfam" id="TIGR02122">
    <property type="entry name" value="TRAP_TAXI"/>
    <property type="match status" value="1"/>
</dbReference>
<feature type="chain" id="PRO_5024796713" evidence="1">
    <location>
        <begin position="27"/>
        <end position="327"/>
    </location>
</feature>
<feature type="signal peptide" evidence="1">
    <location>
        <begin position="1"/>
        <end position="26"/>
    </location>
</feature>
<evidence type="ECO:0000256" key="1">
    <source>
        <dbReference type="SAM" id="SignalP"/>
    </source>
</evidence>
<dbReference type="SUPFAM" id="SSF53850">
    <property type="entry name" value="Periplasmic binding protein-like II"/>
    <property type="match status" value="1"/>
</dbReference>
<protein>
    <submittedName>
        <fullName evidence="2">TAXI family TRAP transporter solute-binding subunit</fullName>
    </submittedName>
</protein>
<name>A0A2N9YJI0_9GAMM</name>
<dbReference type="PANTHER" id="PTHR42941">
    <property type="entry name" value="SLL1037 PROTEIN"/>
    <property type="match status" value="1"/>
</dbReference>
<reference evidence="3" key="1">
    <citation type="submission" date="2016-12" db="EMBL/GenBank/DDBJ databases">
        <title>Complete Genome Sequence of Beggiatoa leptomitiformis D-401.</title>
        <authorList>
            <person name="Fomenkov A."/>
            <person name="Vincze T."/>
            <person name="Grabovich M."/>
            <person name="Anton B.P."/>
            <person name="Dubinina G."/>
            <person name="Orlova M."/>
            <person name="Belousova E."/>
            <person name="Roberts R.J."/>
        </authorList>
    </citation>
    <scope>NUCLEOTIDE SEQUENCE [LARGE SCALE GENOMIC DNA]</scope>
    <source>
        <strain evidence="3">D-401</strain>
    </source>
</reference>
<keyword evidence="3" id="KW-1185">Reference proteome</keyword>
<dbReference type="PANTHER" id="PTHR42941:SF1">
    <property type="entry name" value="SLL1037 PROTEIN"/>
    <property type="match status" value="1"/>
</dbReference>
<dbReference type="OrthoDB" id="9780180at2"/>
<dbReference type="Pfam" id="PF16868">
    <property type="entry name" value="NMT1_3"/>
    <property type="match status" value="1"/>
</dbReference>
<gene>
    <name evidence="2" type="ORF">BLE401_17105</name>
</gene>
<dbReference type="EMBL" id="CP018889">
    <property type="protein sequence ID" value="AUI70687.2"/>
    <property type="molecule type" value="Genomic_DNA"/>
</dbReference>
<keyword evidence="1" id="KW-0732">Signal</keyword>
<dbReference type="STRING" id="288004.AL038_07210"/>
<dbReference type="RefSeq" id="WP_062151079.1">
    <property type="nucleotide sequence ID" value="NZ_CP012373.2"/>
</dbReference>
<evidence type="ECO:0000313" key="3">
    <source>
        <dbReference type="Proteomes" id="UP000234271"/>
    </source>
</evidence>
<dbReference type="Proteomes" id="UP000234271">
    <property type="component" value="Chromosome"/>
</dbReference>
<dbReference type="AlphaFoldDB" id="A0A2N9YJI0"/>
<dbReference type="Gene3D" id="3.40.190.10">
    <property type="entry name" value="Periplasmic binding protein-like II"/>
    <property type="match status" value="2"/>
</dbReference>
<dbReference type="InterPro" id="IPR011852">
    <property type="entry name" value="TRAP_TAXI"/>
</dbReference>
<proteinExistence type="predicted"/>
<accession>A0A2N9YJI0</accession>
<evidence type="ECO:0000313" key="2">
    <source>
        <dbReference type="EMBL" id="AUI70687.2"/>
    </source>
</evidence>
<organism evidence="2 3">
    <name type="scientific">Beggiatoa leptomitoformis</name>
    <dbReference type="NCBI Taxonomy" id="288004"/>
    <lineage>
        <taxon>Bacteria</taxon>
        <taxon>Pseudomonadati</taxon>
        <taxon>Pseudomonadota</taxon>
        <taxon>Gammaproteobacteria</taxon>
        <taxon>Thiotrichales</taxon>
        <taxon>Thiotrichaceae</taxon>
        <taxon>Beggiatoa</taxon>
    </lineage>
</organism>
<sequence length="327" mass="36207">MQSPIRSLLIYLGLSLSLLTSPSLFAAEDTRYIHVGSGSVINLYFPTGGFLCSGLNEKFATHHLRCTVELTAGGIENLEKVAEGKLQFGFTEADWQTQAYEKYKNLRSVFSIFDEVFTVVVRADANVKTLDDLKGKRINIGEAGSGQRASMENLMQAFGWDNTMFQAFAIRDVDQADALCHNQIDAFVYMTGHPSVSVRQAIDTGRQRELSEKYCDEATILNVSGNAVEQFIAKQKDYHTAIIAGNTYERHPNDISSFSTKATLVTSTDVPDDIVYEVVKTVFSSFAEGKKLHPVFANLTPAKMMLGNTAPLHAGAAKYYREQGWIK</sequence>